<evidence type="ECO:0000313" key="1">
    <source>
        <dbReference type="EMBL" id="CCE93245.1"/>
    </source>
</evidence>
<dbReference type="EMBL" id="HE616747">
    <property type="protein sequence ID" value="CCE93245.1"/>
    <property type="molecule type" value="Genomic_DNA"/>
</dbReference>
<dbReference type="KEGG" id="tdl:TDEL_0F04340"/>
<gene>
    <name evidence="1" type="primary">TDEL0F04340</name>
    <name evidence="1" type="ORF">TDEL_0F04340</name>
</gene>
<dbReference type="RefSeq" id="XP_003682456.1">
    <property type="nucleotide sequence ID" value="XM_003682408.1"/>
</dbReference>
<dbReference type="HOGENOM" id="CLU_391916_0_0_1"/>
<dbReference type="eggNOG" id="ENOG502RPE4">
    <property type="taxonomic scope" value="Eukaryota"/>
</dbReference>
<dbReference type="Proteomes" id="UP000005627">
    <property type="component" value="Chromosome 6"/>
</dbReference>
<keyword evidence="2" id="KW-1185">Reference proteome</keyword>
<reference evidence="1 2" key="1">
    <citation type="journal article" date="2011" name="Proc. Natl. Acad. Sci. U.S.A.">
        <title>Evolutionary erosion of yeast sex chromosomes by mating-type switching accidents.</title>
        <authorList>
            <person name="Gordon J.L."/>
            <person name="Armisen D."/>
            <person name="Proux-Wera E."/>
            <person name="Oheigeartaigh S.S."/>
            <person name="Byrne K.P."/>
            <person name="Wolfe K.H."/>
        </authorList>
    </citation>
    <scope>NUCLEOTIDE SEQUENCE [LARGE SCALE GENOMIC DNA]</scope>
    <source>
        <strain evidence="2">ATCC 10662 / CBS 1146 / NBRC 0425 / NCYC 2629 / NRRL Y-866</strain>
    </source>
</reference>
<organism evidence="1 2">
    <name type="scientific">Torulaspora delbrueckii</name>
    <name type="common">Yeast</name>
    <name type="synonym">Candida colliculosa</name>
    <dbReference type="NCBI Taxonomy" id="4950"/>
    <lineage>
        <taxon>Eukaryota</taxon>
        <taxon>Fungi</taxon>
        <taxon>Dikarya</taxon>
        <taxon>Ascomycota</taxon>
        <taxon>Saccharomycotina</taxon>
        <taxon>Saccharomycetes</taxon>
        <taxon>Saccharomycetales</taxon>
        <taxon>Saccharomycetaceae</taxon>
        <taxon>Torulaspora</taxon>
    </lineage>
</organism>
<dbReference type="AlphaFoldDB" id="G8ZXA1"/>
<protein>
    <submittedName>
        <fullName evidence="1">Uncharacterized protein</fullName>
    </submittedName>
</protein>
<sequence>MRFPNELVDLIISEGLDSCKTSISWSHINCHYRDLVRKQLGVVVVEDGSKKRHVTQRFLDYEILMTKDNTFHIATNHPQFEQLKGFITEFSSLLVVIYSDRSYNDVLASMLNDIAQTALEGTNLCIIYSNSLNFLSKLYFRELSLYRKKVKLCELHVLGNGEANKDEMCDLNTLFERTYLYNLNSIYSLDIQNTSHQFIAEDLDTIKQLNYLVYDEASSSFLSRCPKLRVIESMKFPVGDPDMSFRLPRCDSITLTHFVSGSHYPPVDGQDIRKELTLVPSLRSDDPQFSNLFFPSLRKLTLRLNDTMSHSVSFRDCNFSTLKCLDCGSSIIPWADLSSASLCLRELMITLVSEEQLHWLESCPFPLTKLSIYTPKVRFSDIPSSRSFEISPFKSSVTSLELKNLWQCYLLQKLIIPSAESTSSLTIAFDEGALMNSIASNPNLAKKCDLIHDEEYIIFKVPFMQRFRLIDMSHYEDRNLKAEHMSNVSSIDVGNSGSSTAYANVFFDINASSDMNYAVSPSEFRLNSLAGANSDMARRQSAIVFSNGTRERRASSITSTFSPPVIAPSEDPFEGDTVIFEFTENCPSVFTTNLRALESSLFSWQEVNSSRIPLLQILIQDIVAEELENFESLIPKLSSQIIEALTFPYDVRMPMMIIEKFQIVIDFSGIDFMMTEERRSVFSIDLHTYLAYKGHKVRMLTDEDNTDFKVSVLLLFETKY</sequence>
<accession>G8ZXA1</accession>
<dbReference type="OrthoDB" id="4067448at2759"/>
<proteinExistence type="predicted"/>
<evidence type="ECO:0000313" key="2">
    <source>
        <dbReference type="Proteomes" id="UP000005627"/>
    </source>
</evidence>
<name>G8ZXA1_TORDE</name>
<dbReference type="InParanoid" id="G8ZXA1"/>
<dbReference type="GeneID" id="11501840"/>